<sequence length="323" mass="36006">MPSSPAPISRQESSLDNVRTPPAGSSSHKRKGESCTDVLADTNQDTATSPRKRRTPLPTKLAPSGRIIQLQARDTDEVFKINTDTLVRTSELFKHKLFRETQPSLALLHRNKGATHKNDAPSRQPTGTLSQPLQPATTVPSTPVDPRYPVVHLNVDRKALFLYCLWTIDPPDRLSLSLSLDSTIPSPSTSFTIYLYEAFLLALELKDATFFANIVPVILKDGDAGTPQEEAITWVYENTGSVRRSLLKEFVVDFTLTWADEAVGEWRRVASGAPAEFVVDVSCRLLELYTSKRAWMKSDVATEYTYEKGWPVEDMKSALAVRE</sequence>
<reference evidence="2" key="1">
    <citation type="submission" date="2022-10" db="EMBL/GenBank/DDBJ databases">
        <title>Tapping the CABI collections for fungal endophytes: first genome assemblies for Collariella, Neodidymelliopsis, Ascochyta clinopodiicola, Didymella pomorum, Didymosphaeria variabile, Neocosmospora piperis and Neocucurbitaria cava.</title>
        <authorList>
            <person name="Hill R."/>
        </authorList>
    </citation>
    <scope>NUCLEOTIDE SEQUENCE</scope>
    <source>
        <strain evidence="2">IMI 356815</strain>
    </source>
</reference>
<dbReference type="GeneID" id="80913281"/>
<accession>A0A9W8XEE9</accession>
<gene>
    <name evidence="2" type="ORF">N0V89_009751</name>
</gene>
<dbReference type="RefSeq" id="XP_056067765.1">
    <property type="nucleotide sequence ID" value="XM_056218500.1"/>
</dbReference>
<dbReference type="Proteomes" id="UP001140513">
    <property type="component" value="Unassembled WGS sequence"/>
</dbReference>
<proteinExistence type="predicted"/>
<evidence type="ECO:0000313" key="3">
    <source>
        <dbReference type="Proteomes" id="UP001140513"/>
    </source>
</evidence>
<protein>
    <recommendedName>
        <fullName evidence="4">BTB domain-containing protein</fullName>
    </recommendedName>
</protein>
<dbReference type="AlphaFoldDB" id="A0A9W8XEE9"/>
<dbReference type="EMBL" id="JAPEUX010000007">
    <property type="protein sequence ID" value="KAJ4348377.1"/>
    <property type="molecule type" value="Genomic_DNA"/>
</dbReference>
<evidence type="ECO:0000256" key="1">
    <source>
        <dbReference type="SAM" id="MobiDB-lite"/>
    </source>
</evidence>
<dbReference type="OrthoDB" id="3791920at2759"/>
<feature type="region of interest" description="Disordered" evidence="1">
    <location>
        <begin position="113"/>
        <end position="141"/>
    </location>
</feature>
<evidence type="ECO:0000313" key="2">
    <source>
        <dbReference type="EMBL" id="KAJ4348377.1"/>
    </source>
</evidence>
<name>A0A9W8XEE9_9PLEO</name>
<evidence type="ECO:0008006" key="4">
    <source>
        <dbReference type="Google" id="ProtNLM"/>
    </source>
</evidence>
<feature type="compositionally biased region" description="Polar residues" evidence="1">
    <location>
        <begin position="121"/>
        <end position="141"/>
    </location>
</feature>
<organism evidence="2 3">
    <name type="scientific">Didymosphaeria variabile</name>
    <dbReference type="NCBI Taxonomy" id="1932322"/>
    <lineage>
        <taxon>Eukaryota</taxon>
        <taxon>Fungi</taxon>
        <taxon>Dikarya</taxon>
        <taxon>Ascomycota</taxon>
        <taxon>Pezizomycotina</taxon>
        <taxon>Dothideomycetes</taxon>
        <taxon>Pleosporomycetidae</taxon>
        <taxon>Pleosporales</taxon>
        <taxon>Massarineae</taxon>
        <taxon>Didymosphaeriaceae</taxon>
        <taxon>Didymosphaeria</taxon>
    </lineage>
</organism>
<feature type="region of interest" description="Disordered" evidence="1">
    <location>
        <begin position="1"/>
        <end position="66"/>
    </location>
</feature>
<keyword evidence="3" id="KW-1185">Reference proteome</keyword>
<comment type="caution">
    <text evidence="2">The sequence shown here is derived from an EMBL/GenBank/DDBJ whole genome shotgun (WGS) entry which is preliminary data.</text>
</comment>